<dbReference type="Pfam" id="PF04327">
    <property type="entry name" value="Peptidase_Prp"/>
    <property type="match status" value="1"/>
</dbReference>
<dbReference type="EMBL" id="JACOQH010000002">
    <property type="protein sequence ID" value="MBC5753209.1"/>
    <property type="molecule type" value="Genomic_DNA"/>
</dbReference>
<evidence type="ECO:0000256" key="7">
    <source>
        <dbReference type="SAM" id="Coils"/>
    </source>
</evidence>
<dbReference type="Proteomes" id="UP000621540">
    <property type="component" value="Unassembled WGS sequence"/>
</dbReference>
<evidence type="ECO:0000256" key="6">
    <source>
        <dbReference type="ARBA" id="ARBA00044538"/>
    </source>
</evidence>
<keyword evidence="7" id="KW-0175">Coiled coil</keyword>
<dbReference type="Gene3D" id="3.30.70.1490">
    <property type="entry name" value="Cysteine protease Prp"/>
    <property type="match status" value="1"/>
</dbReference>
<comment type="similarity">
    <text evidence="5">Belongs to the Prp family.</text>
</comment>
<evidence type="ECO:0000256" key="1">
    <source>
        <dbReference type="ARBA" id="ARBA00022517"/>
    </source>
</evidence>
<keyword evidence="3" id="KW-0378">Hydrolase</keyword>
<keyword evidence="1" id="KW-0690">Ribosome biogenesis</keyword>
<keyword evidence="4" id="KW-0788">Thiol protease</keyword>
<dbReference type="PANTHER" id="PTHR39178">
    <property type="entry name" value="HYPOTHETICAL RIBOSOME-ASSOCIATED PROTEIN"/>
    <property type="match status" value="1"/>
</dbReference>
<sequence length="109" mass="11903">MVKVTIYKDPDGRYEGFDCTGHARYADVGQDIVCAGVSALVINTINSVENLTENAAEAESDEETGEIRFRFKGQADANGKLLMDSLVLGLEGIQVNYGNNYLVLKIKEV</sequence>
<accession>A0ABR7I8G8</accession>
<dbReference type="SUPFAM" id="SSF118010">
    <property type="entry name" value="TM1457-like"/>
    <property type="match status" value="1"/>
</dbReference>
<organism evidence="8 9">
    <name type="scientific">Roseburia yibonii</name>
    <dbReference type="NCBI Taxonomy" id="2763063"/>
    <lineage>
        <taxon>Bacteria</taxon>
        <taxon>Bacillati</taxon>
        <taxon>Bacillota</taxon>
        <taxon>Clostridia</taxon>
        <taxon>Lachnospirales</taxon>
        <taxon>Lachnospiraceae</taxon>
        <taxon>Roseburia</taxon>
    </lineage>
</organism>
<evidence type="ECO:0000313" key="9">
    <source>
        <dbReference type="Proteomes" id="UP000621540"/>
    </source>
</evidence>
<dbReference type="RefSeq" id="WP_022515783.1">
    <property type="nucleotide sequence ID" value="NZ_JACOQH010000002.1"/>
</dbReference>
<gene>
    <name evidence="8" type="ORF">H8Z76_04050</name>
</gene>
<evidence type="ECO:0000256" key="5">
    <source>
        <dbReference type="ARBA" id="ARBA00044503"/>
    </source>
</evidence>
<evidence type="ECO:0000256" key="2">
    <source>
        <dbReference type="ARBA" id="ARBA00022670"/>
    </source>
</evidence>
<comment type="caution">
    <text evidence="8">The sequence shown here is derived from an EMBL/GenBank/DDBJ whole genome shotgun (WGS) entry which is preliminary data.</text>
</comment>
<dbReference type="InterPro" id="IPR007422">
    <property type="entry name" value="Peptidase_Prp"/>
</dbReference>
<feature type="coiled-coil region" evidence="7">
    <location>
        <begin position="41"/>
        <end position="68"/>
    </location>
</feature>
<keyword evidence="9" id="KW-1185">Reference proteome</keyword>
<dbReference type="InterPro" id="IPR036764">
    <property type="entry name" value="Peptidase_Prp_sf"/>
</dbReference>
<keyword evidence="2 8" id="KW-0645">Protease</keyword>
<evidence type="ECO:0000256" key="3">
    <source>
        <dbReference type="ARBA" id="ARBA00022801"/>
    </source>
</evidence>
<reference evidence="8 9" key="1">
    <citation type="submission" date="2020-08" db="EMBL/GenBank/DDBJ databases">
        <title>Genome public.</title>
        <authorList>
            <person name="Liu C."/>
            <person name="Sun Q."/>
        </authorList>
    </citation>
    <scope>NUCLEOTIDE SEQUENCE [LARGE SCALE GENOMIC DNA]</scope>
    <source>
        <strain evidence="8 9">BX0805</strain>
    </source>
</reference>
<protein>
    <recommendedName>
        <fullName evidence="6">Ribosomal processing cysteine protease Prp</fullName>
    </recommendedName>
</protein>
<evidence type="ECO:0000313" key="8">
    <source>
        <dbReference type="EMBL" id="MBC5753209.1"/>
    </source>
</evidence>
<dbReference type="GO" id="GO:0006508">
    <property type="term" value="P:proteolysis"/>
    <property type="evidence" value="ECO:0007669"/>
    <property type="project" value="UniProtKB-KW"/>
</dbReference>
<dbReference type="CDD" id="cd16332">
    <property type="entry name" value="Prp-like"/>
    <property type="match status" value="1"/>
</dbReference>
<name>A0ABR7I8G8_9FIRM</name>
<proteinExistence type="inferred from homology"/>
<dbReference type="PANTHER" id="PTHR39178:SF1">
    <property type="entry name" value="RIBOSOMAL-PROCESSING CYSTEINE PROTEASE PRP"/>
    <property type="match status" value="1"/>
</dbReference>
<evidence type="ECO:0000256" key="4">
    <source>
        <dbReference type="ARBA" id="ARBA00022807"/>
    </source>
</evidence>
<dbReference type="GO" id="GO:0008233">
    <property type="term" value="F:peptidase activity"/>
    <property type="evidence" value="ECO:0007669"/>
    <property type="project" value="UniProtKB-KW"/>
</dbReference>